<sequence length="835" mass="90897">MRGIGPDFKYALRTLARSPLFTLAAVFSLALGIGANTAIFTLMDQLLLRLLPVKDPAQLVMIWSNGPHMGNNNGDRAQSYPMYQAYQKQASFFSHVFCRYLDSASLSVDGQTERVISEMVSGNYFDALGVKPAVGRVFSPELDDRTYKGHPTVVLSYDYWLNRFGGKASIVGQKVLVNNYPMTIVGVSAPGFLGLDPARSPQIRVPIQMAPIMTPGRDSMGEYRSQWIQMFARLKPGETVDTARGKLQAIFTRQLEYESTLPGLRTASKYQMDRFFKRKVRLEQASNGYSDIRNDFGKALIVLMSMVGLVLLIACANVAGLLVARAVARQKELAVRLAIGASRKQLIRQLLVESLLLSIGGALLGIVLSVWTIKGLIGFLPEHGTPLMLTASPDLRILLFNLLLAVLTGLLFGVAPAFFATRIDQWNVLKDAGGAVSGTGGGVRLRKILVTAQVALSFLLLAGAALFSRSLGNLKGTSTGIQGMSNLVTFQVNPSLNGYTVEREKAFYQELLANVRGLPGVQTAAVASVPILHGWEWDSSMSVEGHQNKDGEDIQAFMNALSPGYFQTMGIPVLEGRDLRDSDIGDDVKVAVVNRAFSEYYFGKGSPIGRHIGFGGGPDTKLSIEIVGMVENTLYEGPREGVHRQVFVPRFQSKFPGSVAYYVRGSMDTKSMMAGLREAVRRLDPRLPLYEVTTLENQLDQTLSTERIIAALSIAFGCLATLLAAIGLYGVMAFVAARRTREVGLRMALGAQPFDVLRLMMREVIILLVAGLAVGVPSAYALSKYISSQMFNVKVNDPWLGLAVIGLLAGVALLAGFLPARRASTVDPLEALRYE</sequence>
<protein>
    <submittedName>
        <fullName evidence="10">ABC transporter permease</fullName>
    </submittedName>
</protein>
<dbReference type="InterPro" id="IPR003838">
    <property type="entry name" value="ABC3_permease_C"/>
</dbReference>
<organism evidence="10 11">
    <name type="scientific">Paludibaculum fermentans</name>
    <dbReference type="NCBI Taxonomy" id="1473598"/>
    <lineage>
        <taxon>Bacteria</taxon>
        <taxon>Pseudomonadati</taxon>
        <taxon>Acidobacteriota</taxon>
        <taxon>Terriglobia</taxon>
        <taxon>Bryobacterales</taxon>
        <taxon>Bryobacteraceae</taxon>
        <taxon>Paludibaculum</taxon>
    </lineage>
</organism>
<dbReference type="KEGG" id="pfer:IRI77_36905"/>
<dbReference type="InterPro" id="IPR017800">
    <property type="entry name" value="ADOP"/>
</dbReference>
<gene>
    <name evidence="10" type="ORF">IRI77_36905</name>
</gene>
<feature type="transmembrane region" description="Helical" evidence="7">
    <location>
        <begin position="397"/>
        <end position="420"/>
    </location>
</feature>
<evidence type="ECO:0000256" key="7">
    <source>
        <dbReference type="SAM" id="Phobius"/>
    </source>
</evidence>
<feature type="transmembrane region" description="Helical" evidence="7">
    <location>
        <begin position="20"/>
        <end position="43"/>
    </location>
</feature>
<feature type="domain" description="ABC3 transporter permease C-terminal" evidence="8">
    <location>
        <begin position="715"/>
        <end position="828"/>
    </location>
</feature>
<dbReference type="RefSeq" id="WP_194449918.1">
    <property type="nucleotide sequence ID" value="NZ_CP063849.1"/>
</dbReference>
<comment type="similarity">
    <text evidence="6">Belongs to the ABC-4 integral membrane protein family.</text>
</comment>
<evidence type="ECO:0000259" key="9">
    <source>
        <dbReference type="Pfam" id="PF12704"/>
    </source>
</evidence>
<dbReference type="GO" id="GO:0022857">
    <property type="term" value="F:transmembrane transporter activity"/>
    <property type="evidence" value="ECO:0007669"/>
    <property type="project" value="TreeGrafter"/>
</dbReference>
<proteinExistence type="inferred from homology"/>
<evidence type="ECO:0000256" key="4">
    <source>
        <dbReference type="ARBA" id="ARBA00022989"/>
    </source>
</evidence>
<dbReference type="Pfam" id="PF12704">
    <property type="entry name" value="MacB_PCD"/>
    <property type="match status" value="2"/>
</dbReference>
<evidence type="ECO:0000256" key="2">
    <source>
        <dbReference type="ARBA" id="ARBA00022475"/>
    </source>
</evidence>
<feature type="transmembrane region" description="Helical" evidence="7">
    <location>
        <begin position="299"/>
        <end position="324"/>
    </location>
</feature>
<evidence type="ECO:0000256" key="3">
    <source>
        <dbReference type="ARBA" id="ARBA00022692"/>
    </source>
</evidence>
<name>A0A7S7SLP5_PALFE</name>
<feature type="transmembrane region" description="Helical" evidence="7">
    <location>
        <begin position="764"/>
        <end position="786"/>
    </location>
</feature>
<keyword evidence="4 7" id="KW-1133">Transmembrane helix</keyword>
<reference evidence="10 11" key="1">
    <citation type="submission" date="2020-10" db="EMBL/GenBank/DDBJ databases">
        <title>Complete genome sequence of Paludibaculum fermentans P105T, a facultatively anaerobic acidobacterium capable of dissimilatory Fe(III) reduction.</title>
        <authorList>
            <person name="Dedysh S.N."/>
            <person name="Beletsky A.V."/>
            <person name="Kulichevskaya I.S."/>
            <person name="Mardanov A.V."/>
            <person name="Ravin N.V."/>
        </authorList>
    </citation>
    <scope>NUCLEOTIDE SEQUENCE [LARGE SCALE GENOMIC DNA]</scope>
    <source>
        <strain evidence="10 11">P105</strain>
    </source>
</reference>
<dbReference type="PANTHER" id="PTHR30572">
    <property type="entry name" value="MEMBRANE COMPONENT OF TRANSPORTER-RELATED"/>
    <property type="match status" value="1"/>
</dbReference>
<evidence type="ECO:0000256" key="6">
    <source>
        <dbReference type="ARBA" id="ARBA00038076"/>
    </source>
</evidence>
<dbReference type="InterPro" id="IPR025857">
    <property type="entry name" value="MacB_PCD"/>
</dbReference>
<dbReference type="PANTHER" id="PTHR30572:SF4">
    <property type="entry name" value="ABC TRANSPORTER PERMEASE YTRF"/>
    <property type="match status" value="1"/>
</dbReference>
<dbReference type="EMBL" id="CP063849">
    <property type="protein sequence ID" value="QOY88255.1"/>
    <property type="molecule type" value="Genomic_DNA"/>
</dbReference>
<evidence type="ECO:0000313" key="11">
    <source>
        <dbReference type="Proteomes" id="UP000593892"/>
    </source>
</evidence>
<dbReference type="AlphaFoldDB" id="A0A7S7SLP5"/>
<dbReference type="Pfam" id="PF02687">
    <property type="entry name" value="FtsX"/>
    <property type="match status" value="2"/>
</dbReference>
<feature type="domain" description="MacB-like periplasmic core" evidence="9">
    <location>
        <begin position="22"/>
        <end position="249"/>
    </location>
</feature>
<feature type="transmembrane region" description="Helical" evidence="7">
    <location>
        <begin position="798"/>
        <end position="818"/>
    </location>
</feature>
<feature type="transmembrane region" description="Helical" evidence="7">
    <location>
        <begin position="708"/>
        <end position="737"/>
    </location>
</feature>
<feature type="transmembrane region" description="Helical" evidence="7">
    <location>
        <begin position="350"/>
        <end position="377"/>
    </location>
</feature>
<evidence type="ECO:0000256" key="1">
    <source>
        <dbReference type="ARBA" id="ARBA00004651"/>
    </source>
</evidence>
<keyword evidence="5 7" id="KW-0472">Membrane</keyword>
<evidence type="ECO:0000259" key="8">
    <source>
        <dbReference type="Pfam" id="PF02687"/>
    </source>
</evidence>
<evidence type="ECO:0000313" key="10">
    <source>
        <dbReference type="EMBL" id="QOY88255.1"/>
    </source>
</evidence>
<dbReference type="InterPro" id="IPR050250">
    <property type="entry name" value="Macrolide_Exporter_MacB"/>
</dbReference>
<dbReference type="Proteomes" id="UP000593892">
    <property type="component" value="Chromosome"/>
</dbReference>
<comment type="subcellular location">
    <subcellularLocation>
        <location evidence="1">Cell membrane</location>
        <topology evidence="1">Multi-pass membrane protein</topology>
    </subcellularLocation>
</comment>
<accession>A0A7S7SLP5</accession>
<feature type="domain" description="ABC3 transporter permease C-terminal" evidence="8">
    <location>
        <begin position="305"/>
        <end position="423"/>
    </location>
</feature>
<feature type="transmembrane region" description="Helical" evidence="7">
    <location>
        <begin position="448"/>
        <end position="467"/>
    </location>
</feature>
<dbReference type="NCBIfam" id="TIGR03434">
    <property type="entry name" value="ADOP"/>
    <property type="match status" value="1"/>
</dbReference>
<dbReference type="GO" id="GO:0005886">
    <property type="term" value="C:plasma membrane"/>
    <property type="evidence" value="ECO:0007669"/>
    <property type="project" value="UniProtKB-SubCell"/>
</dbReference>
<evidence type="ECO:0000256" key="5">
    <source>
        <dbReference type="ARBA" id="ARBA00023136"/>
    </source>
</evidence>
<keyword evidence="11" id="KW-1185">Reference proteome</keyword>
<feature type="domain" description="MacB-like periplasmic core" evidence="9">
    <location>
        <begin position="481"/>
        <end position="655"/>
    </location>
</feature>
<keyword evidence="2" id="KW-1003">Cell membrane</keyword>
<keyword evidence="3 7" id="KW-0812">Transmembrane</keyword>